<dbReference type="PANTHER" id="PTHR46599:SF6">
    <property type="entry name" value="DUAL SPECIFICITY PHOSPHATASE 26"/>
    <property type="match status" value="1"/>
</dbReference>
<organism evidence="3 4">
    <name type="scientific">Trichonephila inaurata madagascariensis</name>
    <dbReference type="NCBI Taxonomy" id="2747483"/>
    <lineage>
        <taxon>Eukaryota</taxon>
        <taxon>Metazoa</taxon>
        <taxon>Ecdysozoa</taxon>
        <taxon>Arthropoda</taxon>
        <taxon>Chelicerata</taxon>
        <taxon>Arachnida</taxon>
        <taxon>Araneae</taxon>
        <taxon>Araneomorphae</taxon>
        <taxon>Entelegynae</taxon>
        <taxon>Araneoidea</taxon>
        <taxon>Nephilidae</taxon>
        <taxon>Trichonephila</taxon>
        <taxon>Trichonephila inaurata</taxon>
    </lineage>
</organism>
<evidence type="ECO:0000313" key="3">
    <source>
        <dbReference type="EMBL" id="GFY42352.1"/>
    </source>
</evidence>
<sequence length="592" mass="67659">MNPHVSSQTKTIMERALSLATIEESDPELDSNDSYIPDDDDLEISDNDTDSEIELLVDEPEEQPGPSTMPSSGDKYFGKKKCFIWEKTPLQSASQTRHHNVIKEHLSSREGPARALGNKATPKQAWDLFFTPEMIDEIVKHTNVKLTEMRRKIQFDDSPAYKNTENDELNALLGLILLCCIFKSLNESLHSLFYTSIIGRPIFRAIMTEKRCSVLLRALRFDDSQTRKTREEIDKAACISNIFNLFIENCKRNYSLGAYATIDETLVPFRGRVKFRVCMPNKPSKYGIKVMCLTDAHNAYLYNAYVYTGKGSDGLTLSAQERNLTIPSQSVIRLTKCIYGTNRNITCGNWFTSIELATELKKHKLTLVGTVKKNKPQIPPEFLPSKNREIGSTLYGFTKDNTLISYVPKKDKAVILLSTMHHSICTDISNKPEIISFYNATKSGVDTLDMKCKAYSPNRKTRRWPLVIFYHLIAVASSNAHIIYEMYPENKKKSRYDFILEIALSLCNSYMKKRLQIPNLPEELKKIIKEAVGEQEAEQNTSRAPMSDRLEKRRNCRFCPYKKNRMTSYKCVKCGTPICLEHAKKTCDICIQ</sequence>
<evidence type="ECO:0000256" key="1">
    <source>
        <dbReference type="SAM" id="MobiDB-lite"/>
    </source>
</evidence>
<feature type="region of interest" description="Disordered" evidence="1">
    <location>
        <begin position="22"/>
        <end position="51"/>
    </location>
</feature>
<dbReference type="EMBL" id="BMAV01003028">
    <property type="protein sequence ID" value="GFY42352.1"/>
    <property type="molecule type" value="Genomic_DNA"/>
</dbReference>
<feature type="domain" description="PiggyBac transposable element-derived protein" evidence="2">
    <location>
        <begin position="121"/>
        <end position="481"/>
    </location>
</feature>
<dbReference type="AlphaFoldDB" id="A0A8X6WVV4"/>
<keyword evidence="4" id="KW-1185">Reference proteome</keyword>
<dbReference type="OrthoDB" id="6423686at2759"/>
<reference evidence="3" key="1">
    <citation type="submission" date="2020-08" db="EMBL/GenBank/DDBJ databases">
        <title>Multicomponent nature underlies the extraordinary mechanical properties of spider dragline silk.</title>
        <authorList>
            <person name="Kono N."/>
            <person name="Nakamura H."/>
            <person name="Mori M."/>
            <person name="Yoshida Y."/>
            <person name="Ohtoshi R."/>
            <person name="Malay A.D."/>
            <person name="Moran D.A.P."/>
            <person name="Tomita M."/>
            <person name="Numata K."/>
            <person name="Arakawa K."/>
        </authorList>
    </citation>
    <scope>NUCLEOTIDE SEQUENCE</scope>
</reference>
<feature type="compositionally biased region" description="Acidic residues" evidence="1">
    <location>
        <begin position="23"/>
        <end position="51"/>
    </location>
</feature>
<protein>
    <submittedName>
        <fullName evidence="3">DDE_Tnp_1_7 domain-containing protein</fullName>
    </submittedName>
</protein>
<evidence type="ECO:0000259" key="2">
    <source>
        <dbReference type="Pfam" id="PF13843"/>
    </source>
</evidence>
<accession>A0A8X6WVV4</accession>
<name>A0A8X6WVV4_9ARAC</name>
<dbReference type="InterPro" id="IPR029526">
    <property type="entry name" value="PGBD"/>
</dbReference>
<dbReference type="Pfam" id="PF13843">
    <property type="entry name" value="DDE_Tnp_1_7"/>
    <property type="match status" value="1"/>
</dbReference>
<dbReference type="Proteomes" id="UP000886998">
    <property type="component" value="Unassembled WGS sequence"/>
</dbReference>
<comment type="caution">
    <text evidence="3">The sequence shown here is derived from an EMBL/GenBank/DDBJ whole genome shotgun (WGS) entry which is preliminary data.</text>
</comment>
<gene>
    <name evidence="3" type="primary">OFAS_OFAS009019</name>
    <name evidence="3" type="ORF">TNIN_420201</name>
</gene>
<dbReference type="PANTHER" id="PTHR46599">
    <property type="entry name" value="PIGGYBAC TRANSPOSABLE ELEMENT-DERIVED PROTEIN 4"/>
    <property type="match status" value="1"/>
</dbReference>
<evidence type="ECO:0000313" key="4">
    <source>
        <dbReference type="Proteomes" id="UP000886998"/>
    </source>
</evidence>
<proteinExistence type="predicted"/>